<comment type="similarity">
    <text evidence="1">Belongs to the WXG100 family.</text>
</comment>
<evidence type="ECO:0000256" key="1">
    <source>
        <dbReference type="RuleBase" id="RU362001"/>
    </source>
</evidence>
<dbReference type="SUPFAM" id="SSF140453">
    <property type="entry name" value="EsxAB dimer-like"/>
    <property type="match status" value="1"/>
</dbReference>
<sequence>MTQGFGTSVEEMQAAAKHVLGVNDAVQADLATLRARLAPLAGAWRGAAAAEFGKLMLRWDTDAKALNDALRGIGESIQGSGASYQAQEDRHSGDLSAIRAALG</sequence>
<dbReference type="EMBL" id="BAABJO010000049">
    <property type="protein sequence ID" value="GAA5140842.1"/>
    <property type="molecule type" value="Genomic_DNA"/>
</dbReference>
<protein>
    <recommendedName>
        <fullName evidence="1">ESAT-6-like protein</fullName>
    </recommendedName>
</protein>
<proteinExistence type="inferred from homology"/>
<dbReference type="InterPro" id="IPR036689">
    <property type="entry name" value="ESAT-6-like_sf"/>
</dbReference>
<dbReference type="Proteomes" id="UP001500804">
    <property type="component" value="Unassembled WGS sequence"/>
</dbReference>
<organism evidence="2 3">
    <name type="scientific">Pseudonocardia adelaidensis</name>
    <dbReference type="NCBI Taxonomy" id="648754"/>
    <lineage>
        <taxon>Bacteria</taxon>
        <taxon>Bacillati</taxon>
        <taxon>Actinomycetota</taxon>
        <taxon>Actinomycetes</taxon>
        <taxon>Pseudonocardiales</taxon>
        <taxon>Pseudonocardiaceae</taxon>
        <taxon>Pseudonocardia</taxon>
    </lineage>
</organism>
<keyword evidence="3" id="KW-1185">Reference proteome</keyword>
<comment type="caution">
    <text evidence="2">The sequence shown here is derived from an EMBL/GenBank/DDBJ whole genome shotgun (WGS) entry which is preliminary data.</text>
</comment>
<dbReference type="Gene3D" id="1.10.287.1060">
    <property type="entry name" value="ESAT-6-like"/>
    <property type="match status" value="1"/>
</dbReference>
<evidence type="ECO:0000313" key="2">
    <source>
        <dbReference type="EMBL" id="GAA5140842.1"/>
    </source>
</evidence>
<gene>
    <name evidence="2" type="ORF">GCM10023320_79010</name>
</gene>
<evidence type="ECO:0000313" key="3">
    <source>
        <dbReference type="Proteomes" id="UP001500804"/>
    </source>
</evidence>
<accession>A0ABP9P5D2</accession>
<dbReference type="RefSeq" id="WP_345612738.1">
    <property type="nucleotide sequence ID" value="NZ_BAABJO010000049.1"/>
</dbReference>
<dbReference type="InterPro" id="IPR010310">
    <property type="entry name" value="T7SS_ESAT-6-like"/>
</dbReference>
<dbReference type="Pfam" id="PF06013">
    <property type="entry name" value="WXG100"/>
    <property type="match status" value="1"/>
</dbReference>
<dbReference type="NCBIfam" id="TIGR03930">
    <property type="entry name" value="WXG100_ESAT6"/>
    <property type="match status" value="1"/>
</dbReference>
<name>A0ABP9P5D2_9PSEU</name>
<reference evidence="3" key="1">
    <citation type="journal article" date="2019" name="Int. J. Syst. Evol. Microbiol.">
        <title>The Global Catalogue of Microorganisms (GCM) 10K type strain sequencing project: providing services to taxonomists for standard genome sequencing and annotation.</title>
        <authorList>
            <consortium name="The Broad Institute Genomics Platform"/>
            <consortium name="The Broad Institute Genome Sequencing Center for Infectious Disease"/>
            <person name="Wu L."/>
            <person name="Ma J."/>
        </authorList>
    </citation>
    <scope>NUCLEOTIDE SEQUENCE [LARGE SCALE GENOMIC DNA]</scope>
    <source>
        <strain evidence="3">JCM 18302</strain>
    </source>
</reference>